<evidence type="ECO:0000313" key="2">
    <source>
        <dbReference type="Proteomes" id="UP000238493"/>
    </source>
</evidence>
<sequence>MVGMPIALLGHNHMCPRTEMVGNVSIPHTGGPIINTQQSFVTVYGIPVATVADKAICSGVGQLDEIKGGSSTVHIQGKKIARMGDRCQHGGLIVQGIAWITLA</sequence>
<dbReference type="RefSeq" id="WP_104755294.1">
    <property type="nucleotide sequence ID" value="NZ_JBHEEO010000031.1"/>
</dbReference>
<keyword evidence="2" id="KW-1185">Reference proteome</keyword>
<protein>
    <submittedName>
        <fullName evidence="1">Uncharacterized protein</fullName>
    </submittedName>
</protein>
<dbReference type="CDD" id="cd14738">
    <property type="entry name" value="PAAR_2"/>
    <property type="match status" value="1"/>
</dbReference>
<reference evidence="1 2" key="1">
    <citation type="submission" date="2018-02" db="EMBL/GenBank/DDBJ databases">
        <title>Draft genome sequence of Ochrobactrum oryzae found in Brazil.</title>
        <authorList>
            <person name="Cerdeira L."/>
            <person name="Andrade F."/>
            <person name="Zacariotto T."/>
            <person name="Barbosa B."/>
            <person name="Santos S."/>
            <person name="Cassetari V."/>
            <person name="Lincopan N."/>
        </authorList>
    </citation>
    <scope>NUCLEOTIDE SEQUENCE [LARGE SCALE GENOMIC DNA]</scope>
    <source>
        <strain evidence="1 2">OA447</strain>
    </source>
</reference>
<evidence type="ECO:0000313" key="1">
    <source>
        <dbReference type="EMBL" id="PQA73883.1"/>
    </source>
</evidence>
<dbReference type="Gene3D" id="2.60.200.60">
    <property type="match status" value="2"/>
</dbReference>
<dbReference type="OrthoDB" id="197187at2"/>
<accession>A0A2S7J0V5</accession>
<dbReference type="AlphaFoldDB" id="A0A2S7J0V5"/>
<organism evidence="1 2">
    <name type="scientific">Brucella oryzae</name>
    <dbReference type="NCBI Taxonomy" id="335286"/>
    <lineage>
        <taxon>Bacteria</taxon>
        <taxon>Pseudomonadati</taxon>
        <taxon>Pseudomonadota</taxon>
        <taxon>Alphaproteobacteria</taxon>
        <taxon>Hyphomicrobiales</taxon>
        <taxon>Brucellaceae</taxon>
        <taxon>Brucella/Ochrobactrum group</taxon>
        <taxon>Brucella</taxon>
    </lineage>
</organism>
<proteinExistence type="predicted"/>
<comment type="caution">
    <text evidence="1">The sequence shown here is derived from an EMBL/GenBank/DDBJ whole genome shotgun (WGS) entry which is preliminary data.</text>
</comment>
<gene>
    <name evidence="1" type="ORF">C3731_08680</name>
</gene>
<dbReference type="EMBL" id="PTRC01000014">
    <property type="protein sequence ID" value="PQA73883.1"/>
    <property type="molecule type" value="Genomic_DNA"/>
</dbReference>
<dbReference type="InterPro" id="IPR008727">
    <property type="entry name" value="PAAR_motif"/>
</dbReference>
<name>A0A2S7J0V5_9HYPH</name>
<dbReference type="Pfam" id="PF05488">
    <property type="entry name" value="PAAR_motif"/>
    <property type="match status" value="1"/>
</dbReference>
<dbReference type="Proteomes" id="UP000238493">
    <property type="component" value="Unassembled WGS sequence"/>
</dbReference>